<evidence type="ECO:0000313" key="3">
    <source>
        <dbReference type="Proteomes" id="UP000568050"/>
    </source>
</evidence>
<keyword evidence="3" id="KW-1185">Reference proteome</keyword>
<dbReference type="RefSeq" id="WP_183375136.1">
    <property type="nucleotide sequence ID" value="NZ_CBCSFZ010000022.1"/>
</dbReference>
<gene>
    <name evidence="2" type="ORF">FHX50_001060</name>
</gene>
<dbReference type="AlphaFoldDB" id="A0A839QS05"/>
<accession>A0A839QS05</accession>
<keyword evidence="1" id="KW-0732">Signal</keyword>
<protein>
    <submittedName>
        <fullName evidence="2">Uncharacterized protein</fullName>
    </submittedName>
</protein>
<evidence type="ECO:0000313" key="2">
    <source>
        <dbReference type="EMBL" id="MBB3022812.1"/>
    </source>
</evidence>
<evidence type="ECO:0000256" key="1">
    <source>
        <dbReference type="SAM" id="SignalP"/>
    </source>
</evidence>
<comment type="caution">
    <text evidence="2">The sequence shown here is derived from an EMBL/GenBank/DDBJ whole genome shotgun (WGS) entry which is preliminary data.</text>
</comment>
<dbReference type="PROSITE" id="PS51318">
    <property type="entry name" value="TAT"/>
    <property type="match status" value="1"/>
</dbReference>
<dbReference type="EMBL" id="JACHWP010000001">
    <property type="protein sequence ID" value="MBB3022812.1"/>
    <property type="molecule type" value="Genomic_DNA"/>
</dbReference>
<sequence length="222" mass="21973">MRITRRSAAVAASSLFAALAIGGLQVPALADGASTASSSQSVSLGATVSHLGSGLVTAAQAAAAAGAPAQAAAPAASDGGRPLPADAVQASSVVPAGVIDEAAVAVMVSKDGSVSCAFWEHGEGQCGALAAQDGRHGADENGQPKWMLSMTGNNPMEFYSYDAAGDDTPWGAAGGDIQVVEPGQTVTYGDFACTGTEAGGMTCWNLTDKSIDAHFEDGDLVK</sequence>
<feature type="chain" id="PRO_5032478324" evidence="1">
    <location>
        <begin position="31"/>
        <end position="222"/>
    </location>
</feature>
<name>A0A839QS05_9MICO</name>
<dbReference type="InterPro" id="IPR006311">
    <property type="entry name" value="TAT_signal"/>
</dbReference>
<feature type="signal peptide" evidence="1">
    <location>
        <begin position="1"/>
        <end position="30"/>
    </location>
</feature>
<organism evidence="2 3">
    <name type="scientific">Helcobacillus massiliensis</name>
    <dbReference type="NCBI Taxonomy" id="521392"/>
    <lineage>
        <taxon>Bacteria</taxon>
        <taxon>Bacillati</taxon>
        <taxon>Actinomycetota</taxon>
        <taxon>Actinomycetes</taxon>
        <taxon>Micrococcales</taxon>
        <taxon>Dermabacteraceae</taxon>
        <taxon>Helcobacillus</taxon>
    </lineage>
</organism>
<dbReference type="Proteomes" id="UP000568050">
    <property type="component" value="Unassembled WGS sequence"/>
</dbReference>
<proteinExistence type="predicted"/>
<reference evidence="2 3" key="1">
    <citation type="submission" date="2020-08" db="EMBL/GenBank/DDBJ databases">
        <title>Sequencing the genomes of 1000 actinobacteria strains.</title>
        <authorList>
            <person name="Klenk H.-P."/>
        </authorList>
    </citation>
    <scope>NUCLEOTIDE SEQUENCE [LARGE SCALE GENOMIC DNA]</scope>
    <source>
        <strain evidence="2 3">DSM 23040</strain>
    </source>
</reference>